<dbReference type="EC" id="3.6.1.27" evidence="9"/>
<dbReference type="SMART" id="SM00014">
    <property type="entry name" value="acidPPc"/>
    <property type="match status" value="1"/>
</dbReference>
<evidence type="ECO:0000256" key="6">
    <source>
        <dbReference type="ARBA" id="ARBA00023136"/>
    </source>
</evidence>
<feature type="domain" description="Phosphatidic acid phosphatase type 2/haloperoxidase" evidence="8">
    <location>
        <begin position="85"/>
        <end position="196"/>
    </location>
</feature>
<sequence>MISRAARLSPRLIIAGVAAVGLLAVLALLLVRGMTYRGTVAWSNQLPGPVQSFFSSVSEYGILGLITLFAVAALSARKRGMTHLARGVAAGFGVIAAYVSSEVIKVLFSELRPCYNFTVTTIAACPEATDWSWPSNHATISVAIALAVLAMNPRLGILALPLAGLIGFSRVAVGVHYFHDVLAGALLATIAVIVITKVGTPPIARLLKWCRRFPLLDCLIAASPDQYRPRPPRHIRLDSARTA</sequence>
<feature type="transmembrane region" description="Helical" evidence="7">
    <location>
        <begin position="53"/>
        <end position="76"/>
    </location>
</feature>
<dbReference type="RefSeq" id="WP_209898571.1">
    <property type="nucleotide sequence ID" value="NZ_BAAAJW010000040.1"/>
</dbReference>
<evidence type="ECO:0000256" key="2">
    <source>
        <dbReference type="ARBA" id="ARBA00022475"/>
    </source>
</evidence>
<dbReference type="InterPro" id="IPR036938">
    <property type="entry name" value="PAP2/HPO_sf"/>
</dbReference>
<evidence type="ECO:0000313" key="9">
    <source>
        <dbReference type="EMBL" id="MBP2380522.1"/>
    </source>
</evidence>
<evidence type="ECO:0000256" key="3">
    <source>
        <dbReference type="ARBA" id="ARBA00022692"/>
    </source>
</evidence>
<proteinExistence type="predicted"/>
<dbReference type="EMBL" id="JAGIOD010000002">
    <property type="protein sequence ID" value="MBP2383631.1"/>
    <property type="molecule type" value="Genomic_DNA"/>
</dbReference>
<dbReference type="SUPFAM" id="SSF48317">
    <property type="entry name" value="Acid phosphatase/Vanadium-dependent haloperoxidase"/>
    <property type="match status" value="1"/>
</dbReference>
<evidence type="ECO:0000256" key="4">
    <source>
        <dbReference type="ARBA" id="ARBA00022801"/>
    </source>
</evidence>
<dbReference type="Proteomes" id="UP001519290">
    <property type="component" value="Unassembled WGS sequence"/>
</dbReference>
<evidence type="ECO:0000313" key="10">
    <source>
        <dbReference type="EMBL" id="MBP2383631.1"/>
    </source>
</evidence>
<evidence type="ECO:0000256" key="1">
    <source>
        <dbReference type="ARBA" id="ARBA00004651"/>
    </source>
</evidence>
<dbReference type="InterPro" id="IPR000326">
    <property type="entry name" value="PAP2/HPO"/>
</dbReference>
<reference evidence="9 11" key="1">
    <citation type="submission" date="2021-03" db="EMBL/GenBank/DDBJ databases">
        <title>Sequencing the genomes of 1000 actinobacteria strains.</title>
        <authorList>
            <person name="Klenk H.-P."/>
        </authorList>
    </citation>
    <scope>NUCLEOTIDE SEQUENCE [LARGE SCALE GENOMIC DNA]</scope>
    <source>
        <strain evidence="9 11">DSM 14566</strain>
    </source>
</reference>
<dbReference type="CDD" id="cd01610">
    <property type="entry name" value="PAP2_like"/>
    <property type="match status" value="1"/>
</dbReference>
<keyword evidence="11" id="KW-1185">Reference proteome</keyword>
<evidence type="ECO:0000256" key="5">
    <source>
        <dbReference type="ARBA" id="ARBA00022989"/>
    </source>
</evidence>
<feature type="transmembrane region" description="Helical" evidence="7">
    <location>
        <begin position="157"/>
        <end position="178"/>
    </location>
</feature>
<protein>
    <submittedName>
        <fullName evidence="9">Undecaprenyl-diphosphatase</fullName>
        <ecNumber evidence="9">3.6.1.27</ecNumber>
    </submittedName>
</protein>
<dbReference type="EMBL" id="JAGIOD010000001">
    <property type="protein sequence ID" value="MBP2380522.1"/>
    <property type="molecule type" value="Genomic_DNA"/>
</dbReference>
<keyword evidence="6 7" id="KW-0472">Membrane</keyword>
<evidence type="ECO:0000256" key="7">
    <source>
        <dbReference type="SAM" id="Phobius"/>
    </source>
</evidence>
<evidence type="ECO:0000313" key="11">
    <source>
        <dbReference type="Proteomes" id="UP001519290"/>
    </source>
</evidence>
<keyword evidence="2" id="KW-1003">Cell membrane</keyword>
<dbReference type="PANTHER" id="PTHR14969:SF62">
    <property type="entry name" value="DECAPRENYLPHOSPHORYL-5-PHOSPHORIBOSE PHOSPHATASE RV3807C-RELATED"/>
    <property type="match status" value="1"/>
</dbReference>
<dbReference type="PANTHER" id="PTHR14969">
    <property type="entry name" value="SPHINGOSINE-1-PHOSPHATE PHOSPHOHYDROLASE"/>
    <property type="match status" value="1"/>
</dbReference>
<dbReference type="Pfam" id="PF01569">
    <property type="entry name" value="PAP2"/>
    <property type="match status" value="1"/>
</dbReference>
<keyword evidence="3 7" id="KW-0812">Transmembrane</keyword>
<evidence type="ECO:0000259" key="8">
    <source>
        <dbReference type="SMART" id="SM00014"/>
    </source>
</evidence>
<comment type="caution">
    <text evidence="9">The sequence shown here is derived from an EMBL/GenBank/DDBJ whole genome shotgun (WGS) entry which is preliminary data.</text>
</comment>
<gene>
    <name evidence="9" type="ORF">JOF43_000479</name>
    <name evidence="10" type="ORF">JOF43_003620</name>
</gene>
<keyword evidence="4 9" id="KW-0378">Hydrolase</keyword>
<feature type="transmembrane region" description="Helical" evidence="7">
    <location>
        <begin position="12"/>
        <end position="33"/>
    </location>
</feature>
<accession>A0ABS4WWF0</accession>
<comment type="subcellular location">
    <subcellularLocation>
        <location evidence="1">Cell membrane</location>
        <topology evidence="1">Multi-pass membrane protein</topology>
    </subcellularLocation>
</comment>
<keyword evidence="5 7" id="KW-1133">Transmembrane helix</keyword>
<dbReference type="GO" id="GO:0050380">
    <property type="term" value="F:undecaprenyl-diphosphatase activity"/>
    <property type="evidence" value="ECO:0007669"/>
    <property type="project" value="UniProtKB-EC"/>
</dbReference>
<organism evidence="9 11">
    <name type="scientific">Brachybacterium sacelli</name>
    <dbReference type="NCBI Taxonomy" id="173364"/>
    <lineage>
        <taxon>Bacteria</taxon>
        <taxon>Bacillati</taxon>
        <taxon>Actinomycetota</taxon>
        <taxon>Actinomycetes</taxon>
        <taxon>Micrococcales</taxon>
        <taxon>Dermabacteraceae</taxon>
        <taxon>Brachybacterium</taxon>
    </lineage>
</organism>
<feature type="transmembrane region" description="Helical" evidence="7">
    <location>
        <begin position="184"/>
        <end position="204"/>
    </location>
</feature>
<dbReference type="Gene3D" id="1.20.144.10">
    <property type="entry name" value="Phosphatidic acid phosphatase type 2/haloperoxidase"/>
    <property type="match status" value="2"/>
</dbReference>
<name>A0ABS4WWF0_9MICO</name>